<accession>A0A6A4TDD4</accession>
<feature type="compositionally biased region" description="Basic and acidic residues" evidence="1">
    <location>
        <begin position="51"/>
        <end position="60"/>
    </location>
</feature>
<proteinExistence type="predicted"/>
<evidence type="ECO:0000313" key="3">
    <source>
        <dbReference type="Proteomes" id="UP000438429"/>
    </source>
</evidence>
<protein>
    <submittedName>
        <fullName evidence="2">Uncharacterized protein</fullName>
    </submittedName>
</protein>
<sequence length="134" mass="14892">MLQQVRGALTSWLVFTSSPPPHVVDLLLPPRHKFSTPRLSKCTSDATLQATDRKESDQRGQRHKTLSCREPADEERGDGRVSVSMHQGQTHAAAYIGESDAVVSRRLQGPALKIGDGDSEFGLWKSIREQSEKR</sequence>
<dbReference type="Proteomes" id="UP000438429">
    <property type="component" value="Unassembled WGS sequence"/>
</dbReference>
<evidence type="ECO:0000256" key="1">
    <source>
        <dbReference type="SAM" id="MobiDB-lite"/>
    </source>
</evidence>
<name>A0A6A4TDD4_SCOMX</name>
<feature type="region of interest" description="Disordered" evidence="1">
    <location>
        <begin position="35"/>
        <end position="85"/>
    </location>
</feature>
<reference evidence="2 3" key="1">
    <citation type="submission" date="2019-06" db="EMBL/GenBank/DDBJ databases">
        <title>Draft genomes of female and male turbot (Scophthalmus maximus).</title>
        <authorList>
            <person name="Xu H."/>
            <person name="Xu X.-W."/>
            <person name="Shao C."/>
            <person name="Chen S."/>
        </authorList>
    </citation>
    <scope>NUCLEOTIDE SEQUENCE [LARGE SCALE GENOMIC DNA]</scope>
    <source>
        <strain evidence="2">Ysfricsl-2016a</strain>
        <tissue evidence="2">Blood</tissue>
    </source>
</reference>
<comment type="caution">
    <text evidence="2">The sequence shown here is derived from an EMBL/GenBank/DDBJ whole genome shotgun (WGS) entry which is preliminary data.</text>
</comment>
<evidence type="ECO:0000313" key="2">
    <source>
        <dbReference type="EMBL" id="KAF0040232.1"/>
    </source>
</evidence>
<organism evidence="2 3">
    <name type="scientific">Scophthalmus maximus</name>
    <name type="common">Turbot</name>
    <name type="synonym">Psetta maxima</name>
    <dbReference type="NCBI Taxonomy" id="52904"/>
    <lineage>
        <taxon>Eukaryota</taxon>
        <taxon>Metazoa</taxon>
        <taxon>Chordata</taxon>
        <taxon>Craniata</taxon>
        <taxon>Vertebrata</taxon>
        <taxon>Euteleostomi</taxon>
        <taxon>Actinopterygii</taxon>
        <taxon>Neopterygii</taxon>
        <taxon>Teleostei</taxon>
        <taxon>Neoteleostei</taxon>
        <taxon>Acanthomorphata</taxon>
        <taxon>Carangaria</taxon>
        <taxon>Pleuronectiformes</taxon>
        <taxon>Pleuronectoidei</taxon>
        <taxon>Scophthalmidae</taxon>
        <taxon>Scophthalmus</taxon>
    </lineage>
</organism>
<dbReference type="EMBL" id="VEVO01000007">
    <property type="protein sequence ID" value="KAF0040232.1"/>
    <property type="molecule type" value="Genomic_DNA"/>
</dbReference>
<dbReference type="AlphaFoldDB" id="A0A6A4TDD4"/>
<gene>
    <name evidence="2" type="ORF">F2P81_008467</name>
</gene>
<feature type="compositionally biased region" description="Polar residues" evidence="1">
    <location>
        <begin position="37"/>
        <end position="50"/>
    </location>
</feature>